<dbReference type="SUPFAM" id="SSF55073">
    <property type="entry name" value="Nucleotide cyclase"/>
    <property type="match status" value="1"/>
</dbReference>
<evidence type="ECO:0000256" key="4">
    <source>
        <dbReference type="SAM" id="Phobius"/>
    </source>
</evidence>
<evidence type="ECO:0000256" key="5">
    <source>
        <dbReference type="SAM" id="SignalP"/>
    </source>
</evidence>
<keyword evidence="8" id="KW-1185">Reference proteome</keyword>
<dbReference type="PROSITE" id="PS50887">
    <property type="entry name" value="GGDEF"/>
    <property type="match status" value="1"/>
</dbReference>
<dbReference type="SMART" id="SM00267">
    <property type="entry name" value="GGDEF"/>
    <property type="match status" value="1"/>
</dbReference>
<dbReference type="InterPro" id="IPR050469">
    <property type="entry name" value="Diguanylate_Cyclase"/>
</dbReference>
<feature type="transmembrane region" description="Helical" evidence="4">
    <location>
        <begin position="447"/>
        <end position="466"/>
    </location>
</feature>
<dbReference type="EMBL" id="SHKP01000005">
    <property type="protein sequence ID" value="RZU01050.1"/>
    <property type="molecule type" value="Genomic_DNA"/>
</dbReference>
<evidence type="ECO:0000313" key="8">
    <source>
        <dbReference type="Proteomes" id="UP000293671"/>
    </source>
</evidence>
<dbReference type="Gene3D" id="3.30.70.270">
    <property type="match status" value="1"/>
</dbReference>
<feature type="domain" description="GGDEF" evidence="6">
    <location>
        <begin position="514"/>
        <end position="651"/>
    </location>
</feature>
<dbReference type="RefSeq" id="WP_130431466.1">
    <property type="nucleotide sequence ID" value="NZ_SHKP01000005.1"/>
</dbReference>
<evidence type="ECO:0000256" key="2">
    <source>
        <dbReference type="ARBA" id="ARBA00034247"/>
    </source>
</evidence>
<dbReference type="Gene3D" id="1.25.40.10">
    <property type="entry name" value="Tetratricopeptide repeat domain"/>
    <property type="match status" value="2"/>
</dbReference>
<dbReference type="CDD" id="cd01949">
    <property type="entry name" value="GGDEF"/>
    <property type="match status" value="1"/>
</dbReference>
<dbReference type="Proteomes" id="UP000293671">
    <property type="component" value="Unassembled WGS sequence"/>
</dbReference>
<dbReference type="InterPro" id="IPR000160">
    <property type="entry name" value="GGDEF_dom"/>
</dbReference>
<dbReference type="GO" id="GO:0052621">
    <property type="term" value="F:diguanylate cyclase activity"/>
    <property type="evidence" value="ECO:0007669"/>
    <property type="project" value="UniProtKB-EC"/>
</dbReference>
<dbReference type="PROSITE" id="PS51318">
    <property type="entry name" value="TAT"/>
    <property type="match status" value="1"/>
</dbReference>
<dbReference type="NCBIfam" id="TIGR00254">
    <property type="entry name" value="GGDEF"/>
    <property type="match status" value="1"/>
</dbReference>
<dbReference type="SUPFAM" id="SSF48452">
    <property type="entry name" value="TPR-like"/>
    <property type="match status" value="2"/>
</dbReference>
<keyword evidence="4" id="KW-0812">Transmembrane</keyword>
<dbReference type="InterPro" id="IPR006311">
    <property type="entry name" value="TAT_signal"/>
</dbReference>
<dbReference type="InterPro" id="IPR011990">
    <property type="entry name" value="TPR-like_helical_dom_sf"/>
</dbReference>
<evidence type="ECO:0000313" key="7">
    <source>
        <dbReference type="EMBL" id="RZU01050.1"/>
    </source>
</evidence>
<evidence type="ECO:0000256" key="1">
    <source>
        <dbReference type="ARBA" id="ARBA00012528"/>
    </source>
</evidence>
<sequence length="712" mass="76995">MTRRIPQSVRALLVACALLGGAAAAAATAPAPATAAASATAHARGLATQERILAFEQAGRARPKEVAGQLRQLLATMLADDPRRSEALQVLGLMFALGGDATAARGVADELARLGSDDPTGLALPAADLVRGGATAAAGEPLRQADRLIASALDRLPADVPGRVRLRFLAKHADIKGDMGEFDAALQLHQEALRLADAEGADWQRVDQRAALAYLCFRIGQRDRGRQLIDEARAMGELIGDHLSLSTVHNIDGMLLQGVGDPVLELRAMERALEQARLAQAPRAELVMLGNMADYHLQRGHYELALRTARSVLPMARAARSTDAEVAALANMGLALISLHRKGEGMRYVRESLAIDERRGAVSSMKDMHGELGRYLEQAGELRDAYAAYQRYRALADEVLRRDQQQVVLELQERFDDENRTRALALLRSDNALNAEQLRTRQLQQRLWAAAALAAAASMLLALWAVRRLRRANQKLEQGNRLLQQQSERDALTGLANRHQVRQRLESESDAQGLQASLFMIDLDHFKVVNDRLGHASGDKVLEAIARRLEPVVRERDLVARWGGEEFVVIAWGLPAEAGRALARRLLAAICAEDIVVDGRALRVTASIGHASFPLAPAAEPTPWPVAIELVDAALYLAKARGRNVAVGIEALADPARDAGPQALLALAQELEAAWREARISLAFDAGPEAGRDAAPAPSAIESRLSALESRE</sequence>
<keyword evidence="4" id="KW-1133">Transmembrane helix</keyword>
<reference evidence="7 8" key="1">
    <citation type="submission" date="2019-02" db="EMBL/GenBank/DDBJ databases">
        <title>Genomic Encyclopedia of Type Strains, Phase IV (KMG-IV): sequencing the most valuable type-strain genomes for metagenomic binning, comparative biology and taxonomic classification.</title>
        <authorList>
            <person name="Goeker M."/>
        </authorList>
    </citation>
    <scope>NUCLEOTIDE SEQUENCE [LARGE SCALE GENOMIC DNA]</scope>
    <source>
        <strain evidence="7 8">DSM 19570</strain>
    </source>
</reference>
<keyword evidence="5" id="KW-0732">Signal</keyword>
<dbReference type="EC" id="2.7.7.65" evidence="1"/>
<evidence type="ECO:0000256" key="3">
    <source>
        <dbReference type="SAM" id="MobiDB-lite"/>
    </source>
</evidence>
<name>A0A4Q7VWK3_9BURK</name>
<dbReference type="PANTHER" id="PTHR45138">
    <property type="entry name" value="REGULATORY COMPONENTS OF SENSORY TRANSDUCTION SYSTEM"/>
    <property type="match status" value="1"/>
</dbReference>
<accession>A0A4Q7VWK3</accession>
<feature type="chain" id="PRO_5020222462" description="diguanylate cyclase" evidence="5">
    <location>
        <begin position="27"/>
        <end position="712"/>
    </location>
</feature>
<gene>
    <name evidence="7" type="ORF">EV670_1764</name>
</gene>
<dbReference type="InterPro" id="IPR029787">
    <property type="entry name" value="Nucleotide_cyclase"/>
</dbReference>
<dbReference type="PANTHER" id="PTHR45138:SF9">
    <property type="entry name" value="DIGUANYLATE CYCLASE DGCM-RELATED"/>
    <property type="match status" value="1"/>
</dbReference>
<protein>
    <recommendedName>
        <fullName evidence="1">diguanylate cyclase</fullName>
        <ecNumber evidence="1">2.7.7.65</ecNumber>
    </recommendedName>
</protein>
<proteinExistence type="predicted"/>
<dbReference type="OrthoDB" id="9813903at2"/>
<dbReference type="FunFam" id="3.30.70.270:FF:000001">
    <property type="entry name" value="Diguanylate cyclase domain protein"/>
    <property type="match status" value="1"/>
</dbReference>
<comment type="caution">
    <text evidence="7">The sequence shown here is derived from an EMBL/GenBank/DDBJ whole genome shotgun (WGS) entry which is preliminary data.</text>
</comment>
<feature type="signal peptide" evidence="5">
    <location>
        <begin position="1"/>
        <end position="26"/>
    </location>
</feature>
<organism evidence="7 8">
    <name type="scientific">Rivibacter subsaxonicus</name>
    <dbReference type="NCBI Taxonomy" id="457575"/>
    <lineage>
        <taxon>Bacteria</taxon>
        <taxon>Pseudomonadati</taxon>
        <taxon>Pseudomonadota</taxon>
        <taxon>Betaproteobacteria</taxon>
        <taxon>Burkholderiales</taxon>
        <taxon>Rivibacter</taxon>
    </lineage>
</organism>
<feature type="region of interest" description="Disordered" evidence="3">
    <location>
        <begin position="688"/>
        <end position="712"/>
    </location>
</feature>
<evidence type="ECO:0000259" key="6">
    <source>
        <dbReference type="PROSITE" id="PS50887"/>
    </source>
</evidence>
<dbReference type="AlphaFoldDB" id="A0A4Q7VWK3"/>
<keyword evidence="4" id="KW-0472">Membrane</keyword>
<comment type="catalytic activity">
    <reaction evidence="2">
        <text>2 GTP = 3',3'-c-di-GMP + 2 diphosphate</text>
        <dbReference type="Rhea" id="RHEA:24898"/>
        <dbReference type="ChEBI" id="CHEBI:33019"/>
        <dbReference type="ChEBI" id="CHEBI:37565"/>
        <dbReference type="ChEBI" id="CHEBI:58805"/>
        <dbReference type="EC" id="2.7.7.65"/>
    </reaction>
</comment>
<dbReference type="InterPro" id="IPR043128">
    <property type="entry name" value="Rev_trsase/Diguanyl_cyclase"/>
</dbReference>
<dbReference type="Pfam" id="PF00990">
    <property type="entry name" value="GGDEF"/>
    <property type="match status" value="1"/>
</dbReference>